<dbReference type="Proteomes" id="UP000214760">
    <property type="component" value="Unassembled WGS sequence"/>
</dbReference>
<protein>
    <submittedName>
        <fullName evidence="1">Uncharacterized protein</fullName>
    </submittedName>
</protein>
<sequence>MISGNNDWKRLPETINNPKKRETLFQKHNNKYIIGQTVFARSALFYFIGKHSAFSIKNAPRGWGAEVRWRTLILYANVPEHQGTGKAEQSHSAHSDIYR</sequence>
<gene>
    <name evidence="1" type="ORF">SAMN02910262_02327</name>
</gene>
<dbReference type="EMBL" id="FOZC01000015">
    <property type="protein sequence ID" value="SFR87111.1"/>
    <property type="molecule type" value="Genomic_DNA"/>
</dbReference>
<dbReference type="AlphaFoldDB" id="A0A1I6K7A6"/>
<evidence type="ECO:0000313" key="1">
    <source>
        <dbReference type="EMBL" id="SFR87111.1"/>
    </source>
</evidence>
<organism evidence="1">
    <name type="scientific">[Clostridium] aminophilum</name>
    <dbReference type="NCBI Taxonomy" id="1526"/>
    <lineage>
        <taxon>Bacteria</taxon>
        <taxon>Bacillati</taxon>
        <taxon>Bacillota</taxon>
        <taxon>Clostridia</taxon>
        <taxon>Lachnospirales</taxon>
        <taxon>Lachnospiraceae</taxon>
    </lineage>
</organism>
<name>A0A1I6K7A6_9FIRM</name>
<proteinExistence type="predicted"/>
<reference evidence="1" key="1">
    <citation type="submission" date="2016-10" db="EMBL/GenBank/DDBJ databases">
        <authorList>
            <person name="de Groot N.N."/>
        </authorList>
    </citation>
    <scope>NUCLEOTIDE SEQUENCE [LARGE SCALE GENOMIC DNA]</scope>
    <source>
        <strain evidence="1">F</strain>
    </source>
</reference>
<accession>A0A1I6K7A6</accession>